<dbReference type="InterPro" id="IPR005553">
    <property type="entry name" value="CLAG"/>
</dbReference>
<name>A0A1A7W4B4_PLAKH</name>
<feature type="chain" id="PRO_5009828758" evidence="2">
    <location>
        <begin position="25"/>
        <end position="1476"/>
    </location>
</feature>
<accession>A0A1A7W4B4</accession>
<dbReference type="Pfam" id="PF03805">
    <property type="entry name" value="CLAG"/>
    <property type="match status" value="1"/>
</dbReference>
<dbReference type="Proteomes" id="UP000182142">
    <property type="component" value="Unassembled WGS sequence"/>
</dbReference>
<evidence type="ECO:0000256" key="1">
    <source>
        <dbReference type="SAM" id="MobiDB-lite"/>
    </source>
</evidence>
<evidence type="ECO:0000313" key="4">
    <source>
        <dbReference type="Proteomes" id="UP000182142"/>
    </source>
</evidence>
<evidence type="ECO:0000256" key="2">
    <source>
        <dbReference type="SAM" id="SignalP"/>
    </source>
</evidence>
<organism evidence="3 4">
    <name type="scientific">Plasmodium knowlesi (strain H)</name>
    <dbReference type="NCBI Taxonomy" id="5851"/>
    <lineage>
        <taxon>Eukaryota</taxon>
        <taxon>Sar</taxon>
        <taxon>Alveolata</taxon>
        <taxon>Apicomplexa</taxon>
        <taxon>Aconoidasida</taxon>
        <taxon>Haemosporida</taxon>
        <taxon>Plasmodiidae</taxon>
        <taxon>Plasmodium</taxon>
        <taxon>Plasmodium (Plasmodium)</taxon>
    </lineage>
</organism>
<reference evidence="4" key="1">
    <citation type="submission" date="2016-05" db="EMBL/GenBank/DDBJ databases">
        <authorList>
            <person name="Sharaf H."/>
        </authorList>
    </citation>
    <scope>NUCLEOTIDE SEQUENCE [LARGE SCALE GENOMIC DNA]</scope>
    <source>
        <strain evidence="4">H</strain>
    </source>
</reference>
<proteinExistence type="predicted"/>
<feature type="compositionally biased region" description="Acidic residues" evidence="1">
    <location>
        <begin position="1390"/>
        <end position="1402"/>
    </location>
</feature>
<sequence>MTSLRNIQVLFLFLLLFISKNVIGYVSVKENLEELKYVVEGKEMFDNLKGLERIIIQSLKYDKVLVPVLNPNVEEYLNMSNFMILKHNINGENQIKVVIPGPNADIHDLIKYEHVTKQQIIQTYDSENSDSVKKKLLLLKALKITKLMLIPMHAYEKTKDLKKALEELNAVFFPKDEEVCKENSYQYSKSYFEKIINYINRVKRKESKDNAYSTIIIGEDLQKIQESNDLFFTTNDNIEFMSKLDKIANHFGIAMYNLVGSNLIALGHFLVLQLALRRYDQFFKFGKMRFFNWQKILSFSATDRFKVLDTMCNVQGFHDVLAKRRVNYLKDDRTSTFDECNILEFLVHYFNKYQNSLVSGLYQEDFKVHYLQEHTDIKNEFFKFMCNDINHCNIYNSKLFLSENDPMRPLNSDSPYYKSISAYNLYTNFFYFTRHYNEFTLNHILYVHFLNLTGILNNENKAFVTALYLPGYYNAIELSYDQESLLTDLIGNLLKCVEKCNSIEDPPKESVYYDSSMEDYGQSKSTKCNLCKGVFTYINSKHEESSSMLQKFFTFVTKIMNINSVSTLVRNLGVYEEYDNFLTNDINWYTFLLLLRLTSYKKIAEKDVADAMYLDLRKEDKFNKTVTTNYWYPSYLKKAYTLYVRNRMAINLVEKLENLLSKGTIEKIKKSVRFLLHVNSFLQLDFFHNLNEPRPGEYRMNPLSMELESQFAEWSSNSNLGYFFLNYDNPDTRKEMHEKLRSDRMVIPKFHKVSVMLRKHISKAYVSYFNQRHVRNLYEKFDSFNVSNKIVLMRDSYESYLENYKDIIFLADIFNMRKYLTATPRAKKISDRIYYFIHNILGNSVNFYKYGMIYGFVINKEYFKEVANELYTIFKLNQHIFTDISFLQTVYLLSRKIENSFNVQRRNDKISINNLFFLNVSSNYSKMSKEERLEELNNSMASRFFSKTFFSTFQTMFVSLISNKADKLDKQYGSANMLGLTLSEKAFMKYALIYHGSIMDNITNSLVPTYAKKPIEQLKYGKTFILSNYFMLSSQVYSLLNLNNLSQLCEYQAISSSSYYSQKKLGRFIDKKMLPIVVYYLILRVHGVRAVPNDFVDWYNIILRFNQFHPSICVTVHMMTNLYFDTPHVFPSSLGDKLGEQTEHMAALKPSSKPFVFGFTKMLWLELLNGMSCIFALYHFVRYYAFQQNFVYFFVNPFRFMDRFNTPVDSYIKNMVRIHFRKYTTDEIIKFAEKTILNIKRQGKIEEAMESRLEAKRINEHPIIQRLNQDFPMIAPQEYERLQKMDSVLYGDDNLVFDSLDKEEKFLNDKYIISDVPEEDEGESPPGSKQSSPIENEGKNNNEENMNGQNNNEETNNEENKNEENKNEETNNEETNNEETKYEETKYEETNNEETNNEEINNEETKYEETNNEVGEKSTSSPEATFVENNKKEMSVGGYENEPNELNVTVGEQELNEDEDMLDDKLMIKRKIIGEE</sequence>
<dbReference type="EMBL" id="CWHR02000019">
    <property type="protein sequence ID" value="SBO28747.1"/>
    <property type="molecule type" value="Genomic_DNA"/>
</dbReference>
<feature type="compositionally biased region" description="Basic and acidic residues" evidence="1">
    <location>
        <begin position="1358"/>
        <end position="1369"/>
    </location>
</feature>
<evidence type="ECO:0000313" key="3">
    <source>
        <dbReference type="EMBL" id="SBO28747.1"/>
    </source>
</evidence>
<protein>
    <submittedName>
        <fullName evidence="3">Cytoadherence linked asexual protein, putative</fullName>
    </submittedName>
</protein>
<dbReference type="GO" id="GO:0020035">
    <property type="term" value="P:adhesion of symbiont to microvasculature"/>
    <property type="evidence" value="ECO:0007669"/>
    <property type="project" value="InterPro"/>
</dbReference>
<gene>
    <name evidence="3" type="ORF">PKNA1_H1_1401300</name>
</gene>
<feature type="compositionally biased region" description="Low complexity" evidence="1">
    <location>
        <begin position="1343"/>
        <end position="1354"/>
    </location>
</feature>
<feature type="region of interest" description="Disordered" evidence="1">
    <location>
        <begin position="1315"/>
        <end position="1446"/>
    </location>
</feature>
<feature type="compositionally biased region" description="Basic and acidic residues" evidence="1">
    <location>
        <begin position="1378"/>
        <end position="1389"/>
    </location>
</feature>
<keyword evidence="2" id="KW-0732">Signal</keyword>
<feature type="signal peptide" evidence="2">
    <location>
        <begin position="1"/>
        <end position="24"/>
    </location>
</feature>